<gene>
    <name evidence="2" type="ORF">CMEL01_16264</name>
</gene>
<accession>A0AAI9XQL6</accession>
<dbReference type="Pfam" id="PF06985">
    <property type="entry name" value="HET"/>
    <property type="match status" value="1"/>
</dbReference>
<evidence type="ECO:0000313" key="2">
    <source>
        <dbReference type="EMBL" id="KAK1456586.1"/>
    </source>
</evidence>
<name>A0AAI9XQL6_9PEZI</name>
<proteinExistence type="predicted"/>
<feature type="domain" description="Heterokaryon incompatibility" evidence="1">
    <location>
        <begin position="232"/>
        <end position="385"/>
    </location>
</feature>
<dbReference type="InterPro" id="IPR010730">
    <property type="entry name" value="HET"/>
</dbReference>
<dbReference type="PANTHER" id="PTHR33112:SF16">
    <property type="entry name" value="HETEROKARYON INCOMPATIBILITY DOMAIN-CONTAINING PROTEIN"/>
    <property type="match status" value="1"/>
</dbReference>
<dbReference type="AlphaFoldDB" id="A0AAI9XQL6"/>
<dbReference type="EMBL" id="MLGG01000019">
    <property type="protein sequence ID" value="KAK1456586.1"/>
    <property type="molecule type" value="Genomic_DNA"/>
</dbReference>
<evidence type="ECO:0000259" key="1">
    <source>
        <dbReference type="Pfam" id="PF06985"/>
    </source>
</evidence>
<dbReference type="Proteomes" id="UP001239795">
    <property type="component" value="Unassembled WGS sequence"/>
</dbReference>
<sequence length="682" mass="76588">MAEDGAGMSLCSTCLAIDLLNIPAYPDKYILNKGSIFRPTLSLLQLWGSWREEEVSQFGVQFHRTFEDLLDASKDCAICAAVLHGAHIFKSWLTQLSQQDKKDEHISKYLEDGSVWDMRLVKYSQDTENILVISFDAEHNSIRLISAFRLCVSDDSDPLSASITGRCLRKNPTVDSMTDQVAKWLRDCDREHVQLRCCVGERCLPTRVLDVGIDDKQTYIKLYEARDACGKYAALSYMWGQGKDHFRTTMASLEEHKEGIITATMPQTFQDAVTMTRKLGIRYLWIDALCIVQDDIADWSREASTMGDVYSNAYIVFSVLKSSDNGVGFLGPPETPPYASCTSTVAGMTATLYVCAIPRTQACYLSSEDYVWDEPLSKRGWTLQERWLAPRLVHFGSQQMSFECNAYFLCQDGTKFSGRYSDARKDWDTVEEDERALRASTEWTELVTEYSLRKLTRGTDKLPAISGIARMIAGQINDQYVAGLWRKAMIEGLSWECTEPDQAATHYQAPSWSWASLNGPISQQSFGNLMGDNGLEVTIASLSRVLDCVITPKGEDPYGEVLTGSLKMEGLFKTIGPVDCHTETKVKLHLKGIPGAVSEMKFDTTESAREASNATLSWFMLFQMTQMHEKPGAKLHMHQEGIVIIPTGDGSYRRLGKLRIDYATWGDNKLGINFETRNVVIV</sequence>
<dbReference type="PANTHER" id="PTHR33112">
    <property type="entry name" value="DOMAIN PROTEIN, PUTATIVE-RELATED"/>
    <property type="match status" value="1"/>
</dbReference>
<protein>
    <recommendedName>
        <fullName evidence="1">Heterokaryon incompatibility domain-containing protein</fullName>
    </recommendedName>
</protein>
<evidence type="ECO:0000313" key="3">
    <source>
        <dbReference type="Proteomes" id="UP001239795"/>
    </source>
</evidence>
<organism evidence="2 3">
    <name type="scientific">Colletotrichum melonis</name>
    <dbReference type="NCBI Taxonomy" id="1209925"/>
    <lineage>
        <taxon>Eukaryota</taxon>
        <taxon>Fungi</taxon>
        <taxon>Dikarya</taxon>
        <taxon>Ascomycota</taxon>
        <taxon>Pezizomycotina</taxon>
        <taxon>Sordariomycetes</taxon>
        <taxon>Hypocreomycetidae</taxon>
        <taxon>Glomerellales</taxon>
        <taxon>Glomerellaceae</taxon>
        <taxon>Colletotrichum</taxon>
        <taxon>Colletotrichum acutatum species complex</taxon>
    </lineage>
</organism>
<comment type="caution">
    <text evidence="2">The sequence shown here is derived from an EMBL/GenBank/DDBJ whole genome shotgun (WGS) entry which is preliminary data.</text>
</comment>
<reference evidence="2 3" key="1">
    <citation type="submission" date="2016-10" db="EMBL/GenBank/DDBJ databases">
        <title>The genome sequence of Colletotrichum fioriniae PJ7.</title>
        <authorList>
            <person name="Baroncelli R."/>
        </authorList>
    </citation>
    <scope>NUCLEOTIDE SEQUENCE [LARGE SCALE GENOMIC DNA]</scope>
    <source>
        <strain evidence="2">Col 31</strain>
    </source>
</reference>
<keyword evidence="3" id="KW-1185">Reference proteome</keyword>